<dbReference type="Proteomes" id="UP000184233">
    <property type="component" value="Unassembled WGS sequence"/>
</dbReference>
<evidence type="ECO:0000256" key="2">
    <source>
        <dbReference type="ARBA" id="ARBA00022801"/>
    </source>
</evidence>
<feature type="transmembrane region" description="Helical" evidence="3">
    <location>
        <begin position="21"/>
        <end position="40"/>
    </location>
</feature>
<dbReference type="PANTHER" id="PTHR43433">
    <property type="entry name" value="HYDROLASE, ALPHA/BETA FOLD FAMILY PROTEIN"/>
    <property type="match status" value="1"/>
</dbReference>
<evidence type="ECO:0000259" key="4">
    <source>
        <dbReference type="Pfam" id="PF00561"/>
    </source>
</evidence>
<evidence type="ECO:0000313" key="5">
    <source>
        <dbReference type="EMBL" id="OJX59296.1"/>
    </source>
</evidence>
<organism evidence="5 6">
    <name type="scientific">Candidatus Kapaibacterium thiocyanatum</name>
    <dbReference type="NCBI Taxonomy" id="1895771"/>
    <lineage>
        <taxon>Bacteria</taxon>
        <taxon>Pseudomonadati</taxon>
        <taxon>Candidatus Kapaibacteriota</taxon>
        <taxon>Candidatus Kapaibacteriia</taxon>
        <taxon>Candidatus Kapaibacteriales</taxon>
        <taxon>Candidatus Kapaibacteriaceae</taxon>
        <taxon>Candidatus Kapaibacterium</taxon>
    </lineage>
</organism>
<comment type="similarity">
    <text evidence="1">Belongs to the peptidase S33 family.</text>
</comment>
<evidence type="ECO:0000313" key="6">
    <source>
        <dbReference type="Proteomes" id="UP000184233"/>
    </source>
</evidence>
<protein>
    <recommendedName>
        <fullName evidence="4">AB hydrolase-1 domain-containing protein</fullName>
    </recommendedName>
</protein>
<dbReference type="STRING" id="1895771.BGO89_02440"/>
<sequence length="333" mass="37127">MTNRTRGIERDHDSSDGIPRVEYLVMLMLTIILWCSMPALSSAGNVDTLYHKSYGDPADPAVIFVHGGPGYNSVGFELGAAKELARTGYFVIVFDQRGCGRSRGYRPRGGWTFDDLHEDIDTVAARYGLKTFHLLGHSWGGTLAAFYALAHPDRCRSLCIASSPLSYQRTFRALLDRADTTERFREQVRQIRTLDTAGLIYASRCFALAMQTGAYTPRVKSSEADTIMTAVRQDSAAKLMRDMTPGPTIGIYMAERYTMLNMGETWRRLIALMPVGFIAGMDDGLFDPVHIEAIRDVLGKDRTIIIEGASHNVFIDKRAAFIESYRRLSSNGQ</sequence>
<comment type="caution">
    <text evidence="5">The sequence shown here is derived from an EMBL/GenBank/DDBJ whole genome shotgun (WGS) entry which is preliminary data.</text>
</comment>
<reference evidence="5 6" key="1">
    <citation type="submission" date="2016-09" db="EMBL/GenBank/DDBJ databases">
        <title>Genome-resolved meta-omics ties microbial dynamics to process performance in biotechnology for thiocyanate degradation.</title>
        <authorList>
            <person name="Kantor R.S."/>
            <person name="Huddy R.J."/>
            <person name="Iyer R."/>
            <person name="Thomas B.C."/>
            <person name="Brown C.T."/>
            <person name="Anantharaman K."/>
            <person name="Tringe S."/>
            <person name="Hettich R.L."/>
            <person name="Harrison S.T."/>
            <person name="Banfield J.F."/>
        </authorList>
    </citation>
    <scope>NUCLEOTIDE SEQUENCE [LARGE SCALE GENOMIC DNA]</scope>
    <source>
        <strain evidence="5">59-99</strain>
    </source>
</reference>
<dbReference type="SUPFAM" id="SSF53474">
    <property type="entry name" value="alpha/beta-Hydrolases"/>
    <property type="match status" value="1"/>
</dbReference>
<keyword evidence="3" id="KW-1133">Transmembrane helix</keyword>
<dbReference type="GO" id="GO:0006508">
    <property type="term" value="P:proteolysis"/>
    <property type="evidence" value="ECO:0007669"/>
    <property type="project" value="InterPro"/>
</dbReference>
<proteinExistence type="inferred from homology"/>
<dbReference type="PRINTS" id="PR00793">
    <property type="entry name" value="PROAMNOPTASE"/>
</dbReference>
<evidence type="ECO:0000256" key="1">
    <source>
        <dbReference type="ARBA" id="ARBA00010088"/>
    </source>
</evidence>
<gene>
    <name evidence="5" type="ORF">BGO89_02440</name>
</gene>
<dbReference type="EMBL" id="MKVH01000013">
    <property type="protein sequence ID" value="OJX59296.1"/>
    <property type="molecule type" value="Genomic_DNA"/>
</dbReference>
<accession>A0A1M3L2F1</accession>
<dbReference type="InterPro" id="IPR000073">
    <property type="entry name" value="AB_hydrolase_1"/>
</dbReference>
<dbReference type="InterPro" id="IPR029058">
    <property type="entry name" value="AB_hydrolase_fold"/>
</dbReference>
<feature type="domain" description="AB hydrolase-1" evidence="4">
    <location>
        <begin position="60"/>
        <end position="317"/>
    </location>
</feature>
<evidence type="ECO:0000256" key="3">
    <source>
        <dbReference type="SAM" id="Phobius"/>
    </source>
</evidence>
<keyword evidence="3" id="KW-0472">Membrane</keyword>
<keyword evidence="2" id="KW-0378">Hydrolase</keyword>
<dbReference type="InterPro" id="IPR002410">
    <property type="entry name" value="Peptidase_S33"/>
</dbReference>
<dbReference type="Gene3D" id="3.40.50.1820">
    <property type="entry name" value="alpha/beta hydrolase"/>
    <property type="match status" value="1"/>
</dbReference>
<dbReference type="PANTHER" id="PTHR43433:SF5">
    <property type="entry name" value="AB HYDROLASE-1 DOMAIN-CONTAINING PROTEIN"/>
    <property type="match status" value="1"/>
</dbReference>
<keyword evidence="3" id="KW-0812">Transmembrane</keyword>
<name>A0A1M3L2F1_9BACT</name>
<dbReference type="InterPro" id="IPR050471">
    <property type="entry name" value="AB_hydrolase"/>
</dbReference>
<dbReference type="PRINTS" id="PR00111">
    <property type="entry name" value="ABHYDROLASE"/>
</dbReference>
<dbReference type="Pfam" id="PF00561">
    <property type="entry name" value="Abhydrolase_1"/>
    <property type="match status" value="1"/>
</dbReference>
<dbReference type="GO" id="GO:0008233">
    <property type="term" value="F:peptidase activity"/>
    <property type="evidence" value="ECO:0007669"/>
    <property type="project" value="InterPro"/>
</dbReference>
<dbReference type="AlphaFoldDB" id="A0A1M3L2F1"/>